<dbReference type="EMBL" id="CP033367">
    <property type="protein sequence ID" value="QKD00684.1"/>
    <property type="molecule type" value="Genomic_DNA"/>
</dbReference>
<organism evidence="2 3">
    <name type="scientific">Mesorhizobium loti R88b</name>
    <dbReference type="NCBI Taxonomy" id="935548"/>
    <lineage>
        <taxon>Bacteria</taxon>
        <taxon>Pseudomonadati</taxon>
        <taxon>Pseudomonadota</taxon>
        <taxon>Alphaproteobacteria</taxon>
        <taxon>Hyphomicrobiales</taxon>
        <taxon>Phyllobacteriaceae</taxon>
        <taxon>Mesorhizobium</taxon>
    </lineage>
</organism>
<dbReference type="Proteomes" id="UP000503017">
    <property type="component" value="Chromosome"/>
</dbReference>
<protein>
    <submittedName>
        <fullName evidence="2">Uncharacterized protein</fullName>
    </submittedName>
</protein>
<proteinExistence type="predicted"/>
<evidence type="ECO:0000313" key="3">
    <source>
        <dbReference type="Proteomes" id="UP000503017"/>
    </source>
</evidence>
<sequence>MFRRPSASESVRDMPRQCGVDPDSPTPKDRLQRLPGGACMKRGKMKYDAVDFQKQLVFRQEVVSRYLEEEPLNDDFDELAQMLLGERRMPD</sequence>
<dbReference type="AlphaFoldDB" id="A0A6M7WLA2"/>
<gene>
    <name evidence="2" type="ORF">EB235_03640</name>
</gene>
<accession>A0A6M7WLA2</accession>
<evidence type="ECO:0000256" key="1">
    <source>
        <dbReference type="SAM" id="MobiDB-lite"/>
    </source>
</evidence>
<evidence type="ECO:0000313" key="2">
    <source>
        <dbReference type="EMBL" id="QKD00684.1"/>
    </source>
</evidence>
<name>A0A6M7WLA2_RHILI</name>
<feature type="region of interest" description="Disordered" evidence="1">
    <location>
        <begin position="1"/>
        <end position="36"/>
    </location>
</feature>
<reference evidence="2 3" key="1">
    <citation type="submission" date="2018-10" db="EMBL/GenBank/DDBJ databases">
        <authorList>
            <person name="Perry B.J."/>
            <person name="Sullivan J.T."/>
            <person name="Murphy R.J.T."/>
            <person name="Ramsay J.P."/>
            <person name="Ronson C.W."/>
        </authorList>
    </citation>
    <scope>NUCLEOTIDE SEQUENCE [LARGE SCALE GENOMIC DNA]</scope>
    <source>
        <strain evidence="2 3">R88b</strain>
    </source>
</reference>